<protein>
    <submittedName>
        <fullName evidence="2">Uncharacterized protein</fullName>
    </submittedName>
</protein>
<evidence type="ECO:0000256" key="1">
    <source>
        <dbReference type="SAM" id="Phobius"/>
    </source>
</evidence>
<dbReference type="AlphaFoldDB" id="A0A396RQF2"/>
<dbReference type="EMBL" id="QWLV01000001">
    <property type="protein sequence ID" value="RHW18837.1"/>
    <property type="molecule type" value="Genomic_DNA"/>
</dbReference>
<sequence length="220" mass="23886">MNAPLSRAIMAVAVCCLDESRREWSAAMRVEFETVAVEGKPLPFAIGCLAAAWREMLTREQGRFTLTNYALALGLMIPMAALQIGCALFGFPYLYPGQDGLRGALLEGAAHEILIRGVYQAAVPSLALLLLLLGLGHLRIAWAMLERDWARVKRMGTLMLAAAATLIIFMGVLFLDSSQALLQVAVLTIELATVPMVARWHAQLFPAAVTEHPGYADPLP</sequence>
<organism evidence="2 3">
    <name type="scientific">Sphingomonas gilva</name>
    <dbReference type="NCBI Taxonomy" id="2305907"/>
    <lineage>
        <taxon>Bacteria</taxon>
        <taxon>Pseudomonadati</taxon>
        <taxon>Pseudomonadota</taxon>
        <taxon>Alphaproteobacteria</taxon>
        <taxon>Sphingomonadales</taxon>
        <taxon>Sphingomonadaceae</taxon>
        <taxon>Sphingomonas</taxon>
    </lineage>
</organism>
<accession>A0A396RQF2</accession>
<feature type="transmembrane region" description="Helical" evidence="1">
    <location>
        <begin position="113"/>
        <end position="135"/>
    </location>
</feature>
<dbReference type="RefSeq" id="WP_118862344.1">
    <property type="nucleotide sequence ID" value="NZ_QWLV01000001.1"/>
</dbReference>
<reference evidence="2 3" key="1">
    <citation type="submission" date="2018-08" db="EMBL/GenBank/DDBJ databases">
        <title>The multiple taxonomic identification of Sphingomonas gilva.</title>
        <authorList>
            <person name="Zhu D."/>
            <person name="Zheng S."/>
        </authorList>
    </citation>
    <scope>NUCLEOTIDE SEQUENCE [LARGE SCALE GENOMIC DNA]</scope>
    <source>
        <strain evidence="2 3">ZDH117</strain>
    </source>
</reference>
<evidence type="ECO:0000313" key="2">
    <source>
        <dbReference type="EMBL" id="RHW18837.1"/>
    </source>
</evidence>
<evidence type="ECO:0000313" key="3">
    <source>
        <dbReference type="Proteomes" id="UP000266693"/>
    </source>
</evidence>
<comment type="caution">
    <text evidence="2">The sequence shown here is derived from an EMBL/GenBank/DDBJ whole genome shotgun (WGS) entry which is preliminary data.</text>
</comment>
<keyword evidence="1" id="KW-0472">Membrane</keyword>
<keyword evidence="3" id="KW-1185">Reference proteome</keyword>
<proteinExistence type="predicted"/>
<dbReference type="OrthoDB" id="7561456at2"/>
<feature type="transmembrane region" description="Helical" evidence="1">
    <location>
        <begin position="69"/>
        <end position="93"/>
    </location>
</feature>
<keyword evidence="1" id="KW-1133">Transmembrane helix</keyword>
<feature type="transmembrane region" description="Helical" evidence="1">
    <location>
        <begin position="156"/>
        <end position="174"/>
    </location>
</feature>
<name>A0A396RQF2_9SPHN</name>
<gene>
    <name evidence="2" type="ORF">D1610_01410</name>
</gene>
<dbReference type="Proteomes" id="UP000266693">
    <property type="component" value="Unassembled WGS sequence"/>
</dbReference>
<keyword evidence="1" id="KW-0812">Transmembrane</keyword>